<evidence type="ECO:0000256" key="1">
    <source>
        <dbReference type="SAM" id="MobiDB-lite"/>
    </source>
</evidence>
<feature type="region of interest" description="Disordered" evidence="1">
    <location>
        <begin position="263"/>
        <end position="284"/>
    </location>
</feature>
<reference evidence="2 3" key="1">
    <citation type="submission" date="2016-04" db="EMBL/GenBank/DDBJ databases">
        <title>A degradative enzymes factory behind the ericoid mycorrhizal symbiosis.</title>
        <authorList>
            <consortium name="DOE Joint Genome Institute"/>
            <person name="Martino E."/>
            <person name="Morin E."/>
            <person name="Grelet G."/>
            <person name="Kuo A."/>
            <person name="Kohler A."/>
            <person name="Daghino S."/>
            <person name="Barry K."/>
            <person name="Choi C."/>
            <person name="Cichocki N."/>
            <person name="Clum A."/>
            <person name="Copeland A."/>
            <person name="Hainaut M."/>
            <person name="Haridas S."/>
            <person name="Labutti K."/>
            <person name="Lindquist E."/>
            <person name="Lipzen A."/>
            <person name="Khouja H.-R."/>
            <person name="Murat C."/>
            <person name="Ohm R."/>
            <person name="Olson A."/>
            <person name="Spatafora J."/>
            <person name="Veneault-Fourrey C."/>
            <person name="Henrissat B."/>
            <person name="Grigoriev I."/>
            <person name="Martin F."/>
            <person name="Perotto S."/>
        </authorList>
    </citation>
    <scope>NUCLEOTIDE SEQUENCE [LARGE SCALE GENOMIC DNA]</scope>
    <source>
        <strain evidence="2 3">F</strain>
    </source>
</reference>
<organism evidence="2 3">
    <name type="scientific">Hyaloscypha variabilis (strain UAMH 11265 / GT02V1 / F)</name>
    <name type="common">Meliniomyces variabilis</name>
    <dbReference type="NCBI Taxonomy" id="1149755"/>
    <lineage>
        <taxon>Eukaryota</taxon>
        <taxon>Fungi</taxon>
        <taxon>Dikarya</taxon>
        <taxon>Ascomycota</taxon>
        <taxon>Pezizomycotina</taxon>
        <taxon>Leotiomycetes</taxon>
        <taxon>Helotiales</taxon>
        <taxon>Hyaloscyphaceae</taxon>
        <taxon>Hyaloscypha</taxon>
        <taxon>Hyaloscypha variabilis</taxon>
    </lineage>
</organism>
<dbReference type="Proteomes" id="UP000235786">
    <property type="component" value="Unassembled WGS sequence"/>
</dbReference>
<dbReference type="EMBL" id="KZ613938">
    <property type="protein sequence ID" value="PMD46951.1"/>
    <property type="molecule type" value="Genomic_DNA"/>
</dbReference>
<accession>A0A2J6S875</accession>
<sequence length="284" mass="32925">MYSRDETVLAVLELYQQLILHPYLPSSALILPPSRGWPTLHRSIDSSKNPTVRSLLKHLPYLRPEKANERLCVHWETIPINHSSDQDTGSSFAESVYPLPDHCVYLTRSVDREGTALILDTNEGIITDMGPRSHIEVPHEEYDALPLAEKWTKHRRTPIKEFLDAWTERYKKIVWMLVPNPVGRPMSGRFYSRAERPAVEEELLRLQGPWQYQVEEGVSEAIERQSKHAADVYNTYLSYGWPDHFDKEACRAELLDLEKIKDEDQARRMREANPDAGMFDESDD</sequence>
<gene>
    <name evidence="2" type="ORF">L207DRAFT_627718</name>
</gene>
<proteinExistence type="predicted"/>
<dbReference type="OrthoDB" id="5343383at2759"/>
<evidence type="ECO:0000313" key="3">
    <source>
        <dbReference type="Proteomes" id="UP000235786"/>
    </source>
</evidence>
<feature type="compositionally biased region" description="Basic and acidic residues" evidence="1">
    <location>
        <begin position="263"/>
        <end position="273"/>
    </location>
</feature>
<keyword evidence="3" id="KW-1185">Reference proteome</keyword>
<dbReference type="STRING" id="1149755.A0A2J6S875"/>
<name>A0A2J6S875_HYAVF</name>
<evidence type="ECO:0000313" key="2">
    <source>
        <dbReference type="EMBL" id="PMD46951.1"/>
    </source>
</evidence>
<dbReference type="AlphaFoldDB" id="A0A2J6S875"/>
<protein>
    <submittedName>
        <fullName evidence="2">Uncharacterized protein</fullName>
    </submittedName>
</protein>